<dbReference type="FunFam" id="3.30.160.60:FF:000557">
    <property type="entry name" value="zinc finger and SCAN domain-containing protein 29"/>
    <property type="match status" value="1"/>
</dbReference>
<evidence type="ECO:0000259" key="14">
    <source>
        <dbReference type="PROSITE" id="PS51915"/>
    </source>
</evidence>
<dbReference type="InterPro" id="IPR036236">
    <property type="entry name" value="Znf_C2H2_sf"/>
</dbReference>
<feature type="region of interest" description="Disordered" evidence="12">
    <location>
        <begin position="136"/>
        <end position="156"/>
    </location>
</feature>
<dbReference type="PROSITE" id="PS50157">
    <property type="entry name" value="ZINC_FINGER_C2H2_2"/>
    <property type="match status" value="12"/>
</dbReference>
<evidence type="ECO:0000256" key="9">
    <source>
        <dbReference type="ARBA" id="ARBA00023242"/>
    </source>
</evidence>
<dbReference type="AlphaFoldDB" id="A0A9P0AHK0"/>
<feature type="domain" description="C2H2-type" evidence="13">
    <location>
        <begin position="558"/>
        <end position="585"/>
    </location>
</feature>
<protein>
    <submittedName>
        <fullName evidence="15">Uncharacterized protein</fullName>
    </submittedName>
</protein>
<dbReference type="PANTHER" id="PTHR24377">
    <property type="entry name" value="IP01015P-RELATED"/>
    <property type="match status" value="1"/>
</dbReference>
<feature type="region of interest" description="Disordered" evidence="12">
    <location>
        <begin position="823"/>
        <end position="916"/>
    </location>
</feature>
<dbReference type="PROSITE" id="PS00028">
    <property type="entry name" value="ZINC_FINGER_C2H2_1"/>
    <property type="match status" value="12"/>
</dbReference>
<feature type="binding site" evidence="11">
    <location>
        <position position="7"/>
    </location>
    <ligand>
        <name>Zn(2+)</name>
        <dbReference type="ChEBI" id="CHEBI:29105"/>
    </ligand>
</feature>
<feature type="compositionally biased region" description="Low complexity" evidence="12">
    <location>
        <begin position="905"/>
        <end position="916"/>
    </location>
</feature>
<evidence type="ECO:0000256" key="2">
    <source>
        <dbReference type="ARBA" id="ARBA00022723"/>
    </source>
</evidence>
<dbReference type="FunFam" id="3.30.160.60:FF:000065">
    <property type="entry name" value="B-cell CLL/lymphoma 6, member B"/>
    <property type="match status" value="1"/>
</dbReference>
<feature type="domain" description="C2H2-type" evidence="13">
    <location>
        <begin position="276"/>
        <end position="303"/>
    </location>
</feature>
<feature type="domain" description="C2H2-type" evidence="13">
    <location>
        <begin position="586"/>
        <end position="613"/>
    </location>
</feature>
<dbReference type="Pfam" id="PF00096">
    <property type="entry name" value="zf-C2H2"/>
    <property type="match status" value="6"/>
</dbReference>
<feature type="domain" description="C2H2-type" evidence="13">
    <location>
        <begin position="474"/>
        <end position="501"/>
    </location>
</feature>
<feature type="domain" description="C2H2-type" evidence="13">
    <location>
        <begin position="502"/>
        <end position="529"/>
    </location>
</feature>
<sequence>MELQIKCRLCASDSFNGVPIFSDNNLINDLSSFINQHLPLKVEKDGVFSNIICQSCNLQLHATIDFFDKIRQGQDRLQTLLQLVGTDMKNDLAQMDGVISQLSDDNLQMVYSSDLYPEIEMNHSRMSFTCPPNLNDEFQATEAPKRRGRPRNKKSIKEDFDLLNDVKKEDFDLLNVPSNDAVDSDSPAFPRVKRKRQLPLRYQGAVQDKELDRMINGEPVASQIDQLNGDSCSNDDISRPDEDLSPDTKDTKPTDITVNPLKKGRKYNSKKQKQVFVCDICGLGFLLKCYFTDHRATHEGSVIECKTCTDTFLKEESYKAHCILNPQCTVKDCKDELGLNENEIINNSQPIDFKKQDFPCDLCDKIFSHEPSLALHKKAVHEDLKPFVCSVCNKSFNSVFSLKTHLIHLHKKKTQKGYPCEICGKLFNHPSSVIYHRKAEHTVLQFNCDKCDRSFKHKQLLMRHQLVHSDVRPFACKSCGAAFKTKPNLMNHQSVHSGEKKHICELCGQQFAHKTSLKLHYRWHAGQKPFKCETCGKSFSQKGNLQEHNRIHTGEKPFACVYCDRKFTTSSQYKLHVKRHVGERPWQCDICPKTFLHRDTWKCHIRRHRGEKPFACTYCSREFSEQWALKKHLRLHTGEKPYSCEICHKSFSDCSNLTKHKKVHDKLPRNAKKEEKIDLSVWKLIKSHIEQGGDKSLILSDDKGDGVEQIIYVTYDDSNAAAATSSSKVSNNGNVLMPDNLEDEILLDAGLAKSLQMTDELGNPVHFAMLDGGELQLTSGADGQALQVVTQDGHTIPVQITNIDEQSSEPSRLTLQLTSQIPTSLPNLDVTPPKAPVKTKRTKASQNSTSDQSPLLNQPLRSNILKKPQLDPITEDNSKSLLTSNDVETSSSLLLRDPPAPLLPSSPSSSQKTSTASLLQNLNRNISSSADYFSKQSDVTPFVSDSSESILLTHTDGSTSLLQTSALTDKGPNDGVLTIDETDPSQSIEFMVDGQKLRLLTSSLHNAGMQIPVEFLNMN</sequence>
<reference evidence="15" key="1">
    <citation type="submission" date="2021-12" db="EMBL/GenBank/DDBJ databases">
        <authorList>
            <person name="King R."/>
        </authorList>
    </citation>
    <scope>NUCLEOTIDE SEQUENCE</scope>
</reference>
<evidence type="ECO:0000256" key="8">
    <source>
        <dbReference type="ARBA" id="ARBA00023163"/>
    </source>
</evidence>
<feature type="binding site" evidence="11">
    <location>
        <position position="53"/>
    </location>
    <ligand>
        <name>Zn(2+)</name>
        <dbReference type="ChEBI" id="CHEBI:29105"/>
    </ligand>
</feature>
<dbReference type="FunFam" id="3.30.160.60:FF:000322">
    <property type="entry name" value="GDNF-inducible zinc finger protein 1"/>
    <property type="match status" value="1"/>
</dbReference>
<dbReference type="KEGG" id="btab:109042424"/>
<name>A0A9P0AHK0_BEMTA</name>
<feature type="compositionally biased region" description="Polar residues" evidence="12">
    <location>
        <begin position="223"/>
        <end position="235"/>
    </location>
</feature>
<feature type="domain" description="C2H2-type" evidence="13">
    <location>
        <begin position="387"/>
        <end position="415"/>
    </location>
</feature>
<feature type="domain" description="C2H2-type" evidence="13">
    <location>
        <begin position="358"/>
        <end position="386"/>
    </location>
</feature>
<keyword evidence="9" id="KW-0539">Nucleus</keyword>
<accession>A0A9P0AHK0</accession>
<comment type="subcellular location">
    <subcellularLocation>
        <location evidence="1">Nucleus</location>
    </subcellularLocation>
</comment>
<dbReference type="InterPro" id="IPR050826">
    <property type="entry name" value="Krueppel_C2H2_ZnFinger"/>
</dbReference>
<feature type="compositionally biased region" description="Polar residues" evidence="12">
    <location>
        <begin position="879"/>
        <end position="889"/>
    </location>
</feature>
<organism evidence="15 16">
    <name type="scientific">Bemisia tabaci</name>
    <name type="common">Sweetpotato whitefly</name>
    <name type="synonym">Aleurodes tabaci</name>
    <dbReference type="NCBI Taxonomy" id="7038"/>
    <lineage>
        <taxon>Eukaryota</taxon>
        <taxon>Metazoa</taxon>
        <taxon>Ecdysozoa</taxon>
        <taxon>Arthropoda</taxon>
        <taxon>Hexapoda</taxon>
        <taxon>Insecta</taxon>
        <taxon>Pterygota</taxon>
        <taxon>Neoptera</taxon>
        <taxon>Paraneoptera</taxon>
        <taxon>Hemiptera</taxon>
        <taxon>Sternorrhyncha</taxon>
        <taxon>Aleyrodoidea</taxon>
        <taxon>Aleyrodidae</taxon>
        <taxon>Aleyrodinae</taxon>
        <taxon>Bemisia</taxon>
    </lineage>
</organism>
<feature type="compositionally biased region" description="Basic and acidic residues" evidence="12">
    <location>
        <begin position="236"/>
        <end position="253"/>
    </location>
</feature>
<feature type="domain" description="C2H2-type" evidence="13">
    <location>
        <begin position="642"/>
        <end position="664"/>
    </location>
</feature>
<feature type="compositionally biased region" description="Polar residues" evidence="12">
    <location>
        <begin position="844"/>
        <end position="861"/>
    </location>
</feature>
<evidence type="ECO:0000256" key="1">
    <source>
        <dbReference type="ARBA" id="ARBA00004123"/>
    </source>
</evidence>
<dbReference type="Proteomes" id="UP001152759">
    <property type="component" value="Chromosome 7"/>
</dbReference>
<dbReference type="InterPro" id="IPR013087">
    <property type="entry name" value="Znf_C2H2_type"/>
</dbReference>
<dbReference type="OrthoDB" id="427030at2759"/>
<evidence type="ECO:0000259" key="13">
    <source>
        <dbReference type="PROSITE" id="PS50157"/>
    </source>
</evidence>
<keyword evidence="2 11" id="KW-0479">Metal-binding</keyword>
<keyword evidence="16" id="KW-1185">Reference proteome</keyword>
<dbReference type="GO" id="GO:0006355">
    <property type="term" value="P:regulation of DNA-templated transcription"/>
    <property type="evidence" value="ECO:0007669"/>
    <property type="project" value="UniProtKB-ARBA"/>
</dbReference>
<dbReference type="GO" id="GO:0003677">
    <property type="term" value="F:DNA binding"/>
    <property type="evidence" value="ECO:0007669"/>
    <property type="project" value="UniProtKB-KW"/>
</dbReference>
<dbReference type="Pfam" id="PF07776">
    <property type="entry name" value="zf-AD"/>
    <property type="match status" value="1"/>
</dbReference>
<evidence type="ECO:0000256" key="11">
    <source>
        <dbReference type="PROSITE-ProRule" id="PRU01263"/>
    </source>
</evidence>
<evidence type="ECO:0000256" key="12">
    <source>
        <dbReference type="SAM" id="MobiDB-lite"/>
    </source>
</evidence>
<evidence type="ECO:0000313" key="16">
    <source>
        <dbReference type="Proteomes" id="UP001152759"/>
    </source>
</evidence>
<dbReference type="FunFam" id="3.30.160.60:FF:001485">
    <property type="entry name" value="Krueppel-related zinc finger protein"/>
    <property type="match status" value="1"/>
</dbReference>
<evidence type="ECO:0000256" key="3">
    <source>
        <dbReference type="ARBA" id="ARBA00022737"/>
    </source>
</evidence>
<keyword evidence="4 10" id="KW-0863">Zinc-finger</keyword>
<feature type="binding site" evidence="11">
    <location>
        <position position="56"/>
    </location>
    <ligand>
        <name>Zn(2+)</name>
        <dbReference type="ChEBI" id="CHEBI:29105"/>
    </ligand>
</feature>
<dbReference type="SMART" id="SM00868">
    <property type="entry name" value="zf-AD"/>
    <property type="match status" value="2"/>
</dbReference>
<dbReference type="Pfam" id="PF13912">
    <property type="entry name" value="zf-C2H2_6"/>
    <property type="match status" value="1"/>
</dbReference>
<evidence type="ECO:0000256" key="6">
    <source>
        <dbReference type="ARBA" id="ARBA00023015"/>
    </source>
</evidence>
<dbReference type="PROSITE" id="PS51915">
    <property type="entry name" value="ZAD"/>
    <property type="match status" value="1"/>
</dbReference>
<feature type="domain" description="C2H2-type" evidence="13">
    <location>
        <begin position="530"/>
        <end position="557"/>
    </location>
</feature>
<keyword evidence="5 11" id="KW-0862">Zinc</keyword>
<feature type="domain" description="C2H2-type" evidence="13">
    <location>
        <begin position="446"/>
        <end position="473"/>
    </location>
</feature>
<feature type="region of interest" description="Disordered" evidence="12">
    <location>
        <begin position="222"/>
        <end position="257"/>
    </location>
</feature>
<dbReference type="GO" id="GO:0008270">
    <property type="term" value="F:zinc ion binding"/>
    <property type="evidence" value="ECO:0007669"/>
    <property type="project" value="UniProtKB-UniRule"/>
</dbReference>
<dbReference type="SUPFAM" id="SSF57716">
    <property type="entry name" value="Glucocorticoid receptor-like (DNA-binding domain)"/>
    <property type="match status" value="1"/>
</dbReference>
<keyword evidence="8" id="KW-0804">Transcription</keyword>
<keyword evidence="3" id="KW-0677">Repeat</keyword>
<evidence type="ECO:0000256" key="4">
    <source>
        <dbReference type="ARBA" id="ARBA00022771"/>
    </source>
</evidence>
<proteinExistence type="predicted"/>
<dbReference type="Gene3D" id="3.30.160.60">
    <property type="entry name" value="Classic Zinc Finger"/>
    <property type="match status" value="10"/>
</dbReference>
<feature type="domain" description="C2H2-type" evidence="13">
    <location>
        <begin position="418"/>
        <end position="442"/>
    </location>
</feature>
<dbReference type="SUPFAM" id="SSF57667">
    <property type="entry name" value="beta-beta-alpha zinc fingers"/>
    <property type="match status" value="7"/>
</dbReference>
<dbReference type="InterPro" id="IPR012934">
    <property type="entry name" value="Znf_AD"/>
</dbReference>
<gene>
    <name evidence="15" type="ORF">BEMITA_LOCUS11667</name>
</gene>
<dbReference type="FunFam" id="3.30.160.60:FF:002343">
    <property type="entry name" value="Zinc finger protein 33A"/>
    <property type="match status" value="1"/>
</dbReference>
<keyword evidence="6" id="KW-0805">Transcription regulation</keyword>
<dbReference type="FunFam" id="3.30.160.60:FF:000100">
    <property type="entry name" value="Zinc finger 45-like"/>
    <property type="match status" value="1"/>
</dbReference>
<dbReference type="GO" id="GO:0005634">
    <property type="term" value="C:nucleus"/>
    <property type="evidence" value="ECO:0007669"/>
    <property type="project" value="UniProtKB-SubCell"/>
</dbReference>
<dbReference type="Gene3D" id="3.40.1800.20">
    <property type="match status" value="1"/>
</dbReference>
<evidence type="ECO:0000256" key="10">
    <source>
        <dbReference type="PROSITE-ProRule" id="PRU00042"/>
    </source>
</evidence>
<dbReference type="EMBL" id="OU963868">
    <property type="protein sequence ID" value="CAH0393244.1"/>
    <property type="molecule type" value="Genomic_DNA"/>
</dbReference>
<feature type="domain" description="ZAD" evidence="14">
    <location>
        <begin position="5"/>
        <end position="80"/>
    </location>
</feature>
<evidence type="ECO:0000256" key="7">
    <source>
        <dbReference type="ARBA" id="ARBA00023125"/>
    </source>
</evidence>
<feature type="domain" description="C2H2-type" evidence="13">
    <location>
        <begin position="614"/>
        <end position="641"/>
    </location>
</feature>
<feature type="binding site" evidence="11">
    <location>
        <position position="10"/>
    </location>
    <ligand>
        <name>Zn(2+)</name>
        <dbReference type="ChEBI" id="CHEBI:29105"/>
    </ligand>
</feature>
<evidence type="ECO:0000256" key="5">
    <source>
        <dbReference type="ARBA" id="ARBA00022833"/>
    </source>
</evidence>
<keyword evidence="7" id="KW-0238">DNA-binding</keyword>
<evidence type="ECO:0000313" key="15">
    <source>
        <dbReference type="EMBL" id="CAH0393244.1"/>
    </source>
</evidence>
<dbReference type="SMART" id="SM00355">
    <property type="entry name" value="ZnF_C2H2"/>
    <property type="match status" value="12"/>
</dbReference>